<comment type="caution">
    <text evidence="1">The sequence shown here is derived from an EMBL/GenBank/DDBJ whole genome shotgun (WGS) entry which is preliminary data.</text>
</comment>
<dbReference type="eggNOG" id="COG0446">
    <property type="taxonomic scope" value="Bacteria"/>
</dbReference>
<evidence type="ECO:0008006" key="3">
    <source>
        <dbReference type="Google" id="ProtNLM"/>
    </source>
</evidence>
<dbReference type="Proteomes" id="UP000027601">
    <property type="component" value="Unassembled WGS sequence"/>
</dbReference>
<sequence>MIIAAAFVVLGTTSCGDDFLTASSTEKQEAGGAATEGAILSNLGSAYQILLFDSYANNNYNSVPLMSDLRSDDIYKGGGDAGDQGQLYKLSQFTSSADEI</sequence>
<dbReference type="EMBL" id="BAJS01000008">
    <property type="protein sequence ID" value="GAK36650.1"/>
    <property type="molecule type" value="Genomic_DNA"/>
</dbReference>
<proteinExistence type="predicted"/>
<accession>A0A069D2V8</accession>
<protein>
    <recommendedName>
        <fullName evidence="3">RagB/SusD family nutrient uptake outer membrane protein</fullName>
    </recommendedName>
</protein>
<name>A0A069D2V8_9BACE</name>
<reference evidence="1 2" key="1">
    <citation type="journal article" date="2015" name="Microbes Environ.">
        <title>Distribution and evolution of nitrogen fixation genes in the phylum bacteroidetes.</title>
        <authorList>
            <person name="Inoue J."/>
            <person name="Oshima K."/>
            <person name="Suda W."/>
            <person name="Sakamoto M."/>
            <person name="Iino T."/>
            <person name="Noda S."/>
            <person name="Hongoh Y."/>
            <person name="Hattori M."/>
            <person name="Ohkuma M."/>
        </authorList>
    </citation>
    <scope>NUCLEOTIDE SEQUENCE [LARGE SCALE GENOMIC DNA]</scope>
    <source>
        <strain evidence="1 2">JCM 15093</strain>
    </source>
</reference>
<organism evidence="1 2">
    <name type="scientific">Bacteroides graminisolvens DSM 19988 = JCM 15093</name>
    <dbReference type="NCBI Taxonomy" id="1121097"/>
    <lineage>
        <taxon>Bacteria</taxon>
        <taxon>Pseudomonadati</taxon>
        <taxon>Bacteroidota</taxon>
        <taxon>Bacteroidia</taxon>
        <taxon>Bacteroidales</taxon>
        <taxon>Bacteroidaceae</taxon>
        <taxon>Bacteroides</taxon>
    </lineage>
</organism>
<evidence type="ECO:0000313" key="2">
    <source>
        <dbReference type="Proteomes" id="UP000027601"/>
    </source>
</evidence>
<dbReference type="AlphaFoldDB" id="A0A069D2V8"/>
<evidence type="ECO:0000313" key="1">
    <source>
        <dbReference type="EMBL" id="GAK36650.1"/>
    </source>
</evidence>
<keyword evidence="2" id="KW-1185">Reference proteome</keyword>
<gene>
    <name evidence="1" type="ORF">JCM15093_1829</name>
</gene>